<keyword evidence="1" id="KW-0175">Coiled coil</keyword>
<dbReference type="Proteomes" id="UP000595140">
    <property type="component" value="Unassembled WGS sequence"/>
</dbReference>
<proteinExistence type="predicted"/>
<feature type="compositionally biased region" description="Low complexity" evidence="2">
    <location>
        <begin position="14"/>
        <end position="25"/>
    </location>
</feature>
<keyword evidence="4" id="KW-1185">Reference proteome</keyword>
<evidence type="ECO:0000313" key="4">
    <source>
        <dbReference type="Proteomes" id="UP000595140"/>
    </source>
</evidence>
<sequence>MNFRSFNIPKKTGASSSASPHNSSAKTVPVQQETVEIHSEEETPQTGEAAQTGRVPVNPPPNKGKRKTRTKEAATTHPAAKRKREEGVPVTQSLGELWVKMGLKLKEIGEVGPDALEQLAEDSPSRVAGKADAEILRLKEENLQLMGEVSHLKEEAELKEKEMPGRAKQWMEENLVEAARVLSSSEGRTGEGFQLLYQEPLGKEMITQIGSFGFMSGQKRDREATHEIVAERDPAFSAEAYGLAPIPDEEPAPPFPLE</sequence>
<gene>
    <name evidence="3" type="ORF">CCAM_LOCUS22721</name>
</gene>
<evidence type="ECO:0000256" key="2">
    <source>
        <dbReference type="SAM" id="MobiDB-lite"/>
    </source>
</evidence>
<reference evidence="3 4" key="1">
    <citation type="submission" date="2018-04" db="EMBL/GenBank/DDBJ databases">
        <authorList>
            <person name="Vogel A."/>
        </authorList>
    </citation>
    <scope>NUCLEOTIDE SEQUENCE [LARGE SCALE GENOMIC DNA]</scope>
</reference>
<feature type="region of interest" description="Disordered" evidence="2">
    <location>
        <begin position="1"/>
        <end position="90"/>
    </location>
</feature>
<organism evidence="3 4">
    <name type="scientific">Cuscuta campestris</name>
    <dbReference type="NCBI Taxonomy" id="132261"/>
    <lineage>
        <taxon>Eukaryota</taxon>
        <taxon>Viridiplantae</taxon>
        <taxon>Streptophyta</taxon>
        <taxon>Embryophyta</taxon>
        <taxon>Tracheophyta</taxon>
        <taxon>Spermatophyta</taxon>
        <taxon>Magnoliopsida</taxon>
        <taxon>eudicotyledons</taxon>
        <taxon>Gunneridae</taxon>
        <taxon>Pentapetalae</taxon>
        <taxon>asterids</taxon>
        <taxon>lamiids</taxon>
        <taxon>Solanales</taxon>
        <taxon>Convolvulaceae</taxon>
        <taxon>Cuscuteae</taxon>
        <taxon>Cuscuta</taxon>
        <taxon>Cuscuta subgen. Grammica</taxon>
        <taxon>Cuscuta sect. Cleistogrammica</taxon>
    </lineage>
</organism>
<protein>
    <submittedName>
        <fullName evidence="3">Uncharacterized protein</fullName>
    </submittedName>
</protein>
<feature type="region of interest" description="Disordered" evidence="2">
    <location>
        <begin position="239"/>
        <end position="258"/>
    </location>
</feature>
<feature type="coiled-coil region" evidence="1">
    <location>
        <begin position="135"/>
        <end position="162"/>
    </location>
</feature>
<name>A0A484LX06_9ASTE</name>
<dbReference type="EMBL" id="OOIL02002237">
    <property type="protein sequence ID" value="VFQ80945.1"/>
    <property type="molecule type" value="Genomic_DNA"/>
</dbReference>
<evidence type="ECO:0000313" key="3">
    <source>
        <dbReference type="EMBL" id="VFQ80945.1"/>
    </source>
</evidence>
<accession>A0A484LX06</accession>
<evidence type="ECO:0000256" key="1">
    <source>
        <dbReference type="SAM" id="Coils"/>
    </source>
</evidence>
<dbReference type="AlphaFoldDB" id="A0A484LX06"/>